<dbReference type="EMBL" id="CAJEWN010000646">
    <property type="protein sequence ID" value="CAD2187586.1"/>
    <property type="molecule type" value="Genomic_DNA"/>
</dbReference>
<name>A0A6V7WKS9_MELEN</name>
<accession>A0A6V7WKS9</accession>
<reference evidence="2 3" key="1">
    <citation type="submission" date="2020-08" db="EMBL/GenBank/DDBJ databases">
        <authorList>
            <person name="Koutsovoulos G."/>
            <person name="Danchin GJ E."/>
        </authorList>
    </citation>
    <scope>NUCLEOTIDE SEQUENCE [LARGE SCALE GENOMIC DNA]</scope>
</reference>
<dbReference type="AlphaFoldDB" id="A0A6V7WKS9"/>
<feature type="transmembrane region" description="Helical" evidence="1">
    <location>
        <begin position="124"/>
        <end position="146"/>
    </location>
</feature>
<dbReference type="SUPFAM" id="SSF81321">
    <property type="entry name" value="Family A G protein-coupled receptor-like"/>
    <property type="match status" value="1"/>
</dbReference>
<keyword evidence="1" id="KW-0812">Transmembrane</keyword>
<evidence type="ECO:0000313" key="2">
    <source>
        <dbReference type="EMBL" id="CAD2187586.1"/>
    </source>
</evidence>
<sequence length="164" mass="19194">MLALLYVCAASNGNSGFVYDRSTLAFNEYEDIEERKLMKRFDVRGVIVLLPMPITTLAIYGVVAGLLIKMRSENNKNSVLRTSLLKPEEYRLLVQSIFMFFILNVTLLTWFLKSWIEQTSDYKIFKPLWMLTFTCICGLNPVIYLCMSRKLRKQLLAFIRWNKL</sequence>
<dbReference type="Proteomes" id="UP000580250">
    <property type="component" value="Unassembled WGS sequence"/>
</dbReference>
<feature type="transmembrane region" description="Helical" evidence="1">
    <location>
        <begin position="90"/>
        <end position="112"/>
    </location>
</feature>
<feature type="transmembrane region" description="Helical" evidence="1">
    <location>
        <begin position="46"/>
        <end position="69"/>
    </location>
</feature>
<dbReference type="Gene3D" id="1.20.1070.10">
    <property type="entry name" value="Rhodopsin 7-helix transmembrane proteins"/>
    <property type="match status" value="1"/>
</dbReference>
<proteinExistence type="predicted"/>
<organism evidence="2 3">
    <name type="scientific">Meloidogyne enterolobii</name>
    <name type="common">Root-knot nematode worm</name>
    <name type="synonym">Meloidogyne mayaguensis</name>
    <dbReference type="NCBI Taxonomy" id="390850"/>
    <lineage>
        <taxon>Eukaryota</taxon>
        <taxon>Metazoa</taxon>
        <taxon>Ecdysozoa</taxon>
        <taxon>Nematoda</taxon>
        <taxon>Chromadorea</taxon>
        <taxon>Rhabditida</taxon>
        <taxon>Tylenchina</taxon>
        <taxon>Tylenchomorpha</taxon>
        <taxon>Tylenchoidea</taxon>
        <taxon>Meloidogynidae</taxon>
        <taxon>Meloidogyninae</taxon>
        <taxon>Meloidogyne</taxon>
    </lineage>
</organism>
<gene>
    <name evidence="2" type="ORF">MENT_LOCUS40183</name>
</gene>
<dbReference type="InterPro" id="IPR019426">
    <property type="entry name" value="7TM_GPCR_serpentine_rcpt_Srv"/>
</dbReference>
<evidence type="ECO:0000256" key="1">
    <source>
        <dbReference type="SAM" id="Phobius"/>
    </source>
</evidence>
<evidence type="ECO:0000313" key="3">
    <source>
        <dbReference type="Proteomes" id="UP000580250"/>
    </source>
</evidence>
<dbReference type="Pfam" id="PF10323">
    <property type="entry name" value="7TM_GPCR_Srv"/>
    <property type="match status" value="1"/>
</dbReference>
<dbReference type="OrthoDB" id="5818017at2759"/>
<protein>
    <submittedName>
        <fullName evidence="2">Uncharacterized protein</fullName>
    </submittedName>
</protein>
<comment type="caution">
    <text evidence="2">The sequence shown here is derived from an EMBL/GenBank/DDBJ whole genome shotgun (WGS) entry which is preliminary data.</text>
</comment>
<keyword evidence="1" id="KW-0472">Membrane</keyword>
<keyword evidence="1" id="KW-1133">Transmembrane helix</keyword>